<keyword evidence="2" id="KW-1185">Reference proteome</keyword>
<evidence type="ECO:0000313" key="1">
    <source>
        <dbReference type="EMBL" id="GBN55884.1"/>
    </source>
</evidence>
<name>A0A4Y2PXG5_ARAVE</name>
<reference evidence="1 2" key="1">
    <citation type="journal article" date="2019" name="Sci. Rep.">
        <title>Orb-weaving spider Araneus ventricosus genome elucidates the spidroin gene catalogue.</title>
        <authorList>
            <person name="Kono N."/>
            <person name="Nakamura H."/>
            <person name="Ohtoshi R."/>
            <person name="Moran D.A.P."/>
            <person name="Shinohara A."/>
            <person name="Yoshida Y."/>
            <person name="Fujiwara M."/>
            <person name="Mori M."/>
            <person name="Tomita M."/>
            <person name="Arakawa K."/>
        </authorList>
    </citation>
    <scope>NUCLEOTIDE SEQUENCE [LARGE SCALE GENOMIC DNA]</scope>
</reference>
<comment type="caution">
    <text evidence="1">The sequence shown here is derived from an EMBL/GenBank/DDBJ whole genome shotgun (WGS) entry which is preliminary data.</text>
</comment>
<accession>A0A4Y2PXG5</accession>
<dbReference type="OrthoDB" id="10069752at2759"/>
<dbReference type="AlphaFoldDB" id="A0A4Y2PXG5"/>
<protein>
    <submittedName>
        <fullName evidence="1">Uncharacterized protein</fullName>
    </submittedName>
</protein>
<sequence>MQLLASSISYSEICKYKTSMTMNTLSEVQDNGFVQLSSTMKCRSQHSNCGWNGTFHVMRGVHCVTPVSAVQTCSCIPPWIGARLCPTKGHGLPDRGHDLLYGATSVRKLVTNYR</sequence>
<proteinExistence type="predicted"/>
<gene>
    <name evidence="1" type="ORF">AVEN_425_1</name>
</gene>
<organism evidence="1 2">
    <name type="scientific">Araneus ventricosus</name>
    <name type="common">Orbweaver spider</name>
    <name type="synonym">Epeira ventricosa</name>
    <dbReference type="NCBI Taxonomy" id="182803"/>
    <lineage>
        <taxon>Eukaryota</taxon>
        <taxon>Metazoa</taxon>
        <taxon>Ecdysozoa</taxon>
        <taxon>Arthropoda</taxon>
        <taxon>Chelicerata</taxon>
        <taxon>Arachnida</taxon>
        <taxon>Araneae</taxon>
        <taxon>Araneomorphae</taxon>
        <taxon>Entelegynae</taxon>
        <taxon>Araneoidea</taxon>
        <taxon>Araneidae</taxon>
        <taxon>Araneus</taxon>
    </lineage>
</organism>
<evidence type="ECO:0000313" key="2">
    <source>
        <dbReference type="Proteomes" id="UP000499080"/>
    </source>
</evidence>
<dbReference type="EMBL" id="BGPR01012398">
    <property type="protein sequence ID" value="GBN55884.1"/>
    <property type="molecule type" value="Genomic_DNA"/>
</dbReference>
<dbReference type="Proteomes" id="UP000499080">
    <property type="component" value="Unassembled WGS sequence"/>
</dbReference>